<feature type="transmembrane region" description="Helical" evidence="7">
    <location>
        <begin position="92"/>
        <end position="113"/>
    </location>
</feature>
<comment type="similarity">
    <text evidence="7">Belongs to the binding-protein-dependent transport system permease family.</text>
</comment>
<dbReference type="Gene3D" id="1.10.3720.10">
    <property type="entry name" value="MetI-like"/>
    <property type="match status" value="1"/>
</dbReference>
<comment type="subcellular location">
    <subcellularLocation>
        <location evidence="1 7">Cell membrane</location>
        <topology evidence="1 7">Multi-pass membrane protein</topology>
    </subcellularLocation>
</comment>
<dbReference type="PROSITE" id="PS50928">
    <property type="entry name" value="ABC_TM1"/>
    <property type="match status" value="1"/>
</dbReference>
<sequence>MSASAAALPRAPIPRRKRSVWREVRKQWSAYLFLAPTLLLFAVFTVVAVGYAFWLSFHQWNILEPVKPYVGLANYSRLIADEAFGRAILNTLVYTAASVPLTMGIGLLIALLLNAKIRARGFLRTLFYLPVVTPLVIAAIVWKWLYNGDYGLLNYYLLELGLISEPLRWLSDPNLAMPAVIITTVWKGVGFAMVVYLAGLQSIPEDYYDAAKIDGADGLRRLKDITIPLLTGTTLFLAVISVLGALQVFTEIYIMTSGGPLRRTTTIVYHIYTTAFKNFDMGYAAAMAFGLFAMMFAFTLVQLRVMRGEVEY</sequence>
<proteinExistence type="inferred from homology"/>
<evidence type="ECO:0000313" key="9">
    <source>
        <dbReference type="EMBL" id="CAA9581687.1"/>
    </source>
</evidence>
<evidence type="ECO:0000256" key="6">
    <source>
        <dbReference type="ARBA" id="ARBA00023136"/>
    </source>
</evidence>
<evidence type="ECO:0000256" key="5">
    <source>
        <dbReference type="ARBA" id="ARBA00022989"/>
    </source>
</evidence>
<feature type="transmembrane region" description="Helical" evidence="7">
    <location>
        <begin position="281"/>
        <end position="301"/>
    </location>
</feature>
<name>A0A6J4VLN8_9BACT</name>
<dbReference type="PANTHER" id="PTHR30193">
    <property type="entry name" value="ABC TRANSPORTER PERMEASE PROTEIN"/>
    <property type="match status" value="1"/>
</dbReference>
<dbReference type="GO" id="GO:0005886">
    <property type="term" value="C:plasma membrane"/>
    <property type="evidence" value="ECO:0007669"/>
    <property type="project" value="UniProtKB-SubCell"/>
</dbReference>
<keyword evidence="2 7" id="KW-0813">Transport</keyword>
<feature type="domain" description="ABC transmembrane type-1" evidence="8">
    <location>
        <begin position="88"/>
        <end position="302"/>
    </location>
</feature>
<dbReference type="InterPro" id="IPR035906">
    <property type="entry name" value="MetI-like_sf"/>
</dbReference>
<evidence type="ECO:0000256" key="4">
    <source>
        <dbReference type="ARBA" id="ARBA00022692"/>
    </source>
</evidence>
<feature type="transmembrane region" description="Helical" evidence="7">
    <location>
        <begin position="28"/>
        <end position="54"/>
    </location>
</feature>
<organism evidence="9">
    <name type="scientific">uncultured Thermomicrobiales bacterium</name>
    <dbReference type="NCBI Taxonomy" id="1645740"/>
    <lineage>
        <taxon>Bacteria</taxon>
        <taxon>Pseudomonadati</taxon>
        <taxon>Thermomicrobiota</taxon>
        <taxon>Thermomicrobia</taxon>
        <taxon>Thermomicrobiales</taxon>
        <taxon>environmental samples</taxon>
    </lineage>
</organism>
<dbReference type="GO" id="GO:0055085">
    <property type="term" value="P:transmembrane transport"/>
    <property type="evidence" value="ECO:0007669"/>
    <property type="project" value="InterPro"/>
</dbReference>
<dbReference type="PANTHER" id="PTHR30193:SF37">
    <property type="entry name" value="INNER MEMBRANE ABC TRANSPORTER PERMEASE PROTEIN YCJO"/>
    <property type="match status" value="1"/>
</dbReference>
<dbReference type="SUPFAM" id="SSF161098">
    <property type="entry name" value="MetI-like"/>
    <property type="match status" value="1"/>
</dbReference>
<dbReference type="InterPro" id="IPR051393">
    <property type="entry name" value="ABC_transporter_permease"/>
</dbReference>
<dbReference type="Pfam" id="PF00528">
    <property type="entry name" value="BPD_transp_1"/>
    <property type="match status" value="1"/>
</dbReference>
<keyword evidence="3" id="KW-1003">Cell membrane</keyword>
<feature type="transmembrane region" description="Helical" evidence="7">
    <location>
        <begin position="125"/>
        <end position="145"/>
    </location>
</feature>
<accession>A0A6J4VLN8</accession>
<feature type="transmembrane region" description="Helical" evidence="7">
    <location>
        <begin position="229"/>
        <end position="249"/>
    </location>
</feature>
<feature type="transmembrane region" description="Helical" evidence="7">
    <location>
        <begin position="175"/>
        <end position="198"/>
    </location>
</feature>
<dbReference type="AlphaFoldDB" id="A0A6J4VLN8"/>
<dbReference type="InterPro" id="IPR000515">
    <property type="entry name" value="MetI-like"/>
</dbReference>
<dbReference type="EMBL" id="CADCWF010000349">
    <property type="protein sequence ID" value="CAA9581687.1"/>
    <property type="molecule type" value="Genomic_DNA"/>
</dbReference>
<evidence type="ECO:0000259" key="8">
    <source>
        <dbReference type="PROSITE" id="PS50928"/>
    </source>
</evidence>
<gene>
    <name evidence="9" type="ORF">AVDCRST_MAG59-4849</name>
</gene>
<keyword evidence="5 7" id="KW-1133">Transmembrane helix</keyword>
<protein>
    <submittedName>
        <fullName evidence="9">ABC transporter, permease protein 1 (Cluster 1, maltose/g3p/polyamine/iron)</fullName>
    </submittedName>
</protein>
<evidence type="ECO:0000256" key="7">
    <source>
        <dbReference type="RuleBase" id="RU363032"/>
    </source>
</evidence>
<evidence type="ECO:0000256" key="3">
    <source>
        <dbReference type="ARBA" id="ARBA00022475"/>
    </source>
</evidence>
<evidence type="ECO:0000256" key="2">
    <source>
        <dbReference type="ARBA" id="ARBA00022448"/>
    </source>
</evidence>
<evidence type="ECO:0000256" key="1">
    <source>
        <dbReference type="ARBA" id="ARBA00004651"/>
    </source>
</evidence>
<dbReference type="CDD" id="cd06261">
    <property type="entry name" value="TM_PBP2"/>
    <property type="match status" value="1"/>
</dbReference>
<keyword evidence="4 7" id="KW-0812">Transmembrane</keyword>
<keyword evidence="6 7" id="KW-0472">Membrane</keyword>
<reference evidence="9" key="1">
    <citation type="submission" date="2020-02" db="EMBL/GenBank/DDBJ databases">
        <authorList>
            <person name="Meier V. D."/>
        </authorList>
    </citation>
    <scope>NUCLEOTIDE SEQUENCE</scope>
    <source>
        <strain evidence="9">AVDCRST_MAG59</strain>
    </source>
</reference>